<accession>A0A1G6VYM5</accession>
<evidence type="ECO:0000313" key="3">
    <source>
        <dbReference type="Proteomes" id="UP000199501"/>
    </source>
</evidence>
<dbReference type="EMBL" id="FMZZ01000013">
    <property type="protein sequence ID" value="SDD57885.1"/>
    <property type="molecule type" value="Genomic_DNA"/>
</dbReference>
<reference evidence="3" key="1">
    <citation type="submission" date="2016-10" db="EMBL/GenBank/DDBJ databases">
        <authorList>
            <person name="Varghese N."/>
            <person name="Submissions S."/>
        </authorList>
    </citation>
    <scope>NUCLEOTIDE SEQUENCE [LARGE SCALE GENOMIC DNA]</scope>
    <source>
        <strain evidence="3">IBRC-M 10403</strain>
    </source>
</reference>
<keyword evidence="1" id="KW-1133">Transmembrane helix</keyword>
<keyword evidence="1" id="KW-0472">Membrane</keyword>
<keyword evidence="3" id="KW-1185">Reference proteome</keyword>
<name>A0A1G6VYM5_9PSEU</name>
<gene>
    <name evidence="2" type="ORF">SAMN05216174_113133</name>
</gene>
<proteinExistence type="predicted"/>
<protein>
    <submittedName>
        <fullName evidence="2">Uncharacterized protein</fullName>
    </submittedName>
</protein>
<evidence type="ECO:0000313" key="2">
    <source>
        <dbReference type="EMBL" id="SDD57885.1"/>
    </source>
</evidence>
<organism evidence="2 3">
    <name type="scientific">Actinokineospora iranica</name>
    <dbReference type="NCBI Taxonomy" id="1271860"/>
    <lineage>
        <taxon>Bacteria</taxon>
        <taxon>Bacillati</taxon>
        <taxon>Actinomycetota</taxon>
        <taxon>Actinomycetes</taxon>
        <taxon>Pseudonocardiales</taxon>
        <taxon>Pseudonocardiaceae</taxon>
        <taxon>Actinokineospora</taxon>
    </lineage>
</organism>
<dbReference type="OrthoDB" id="3698664at2"/>
<sequence length="127" mass="14694">MTTTAEQVARLREHGFGMLPLLSSPSYMITGLHFYRFTRDRRFLDTVVIRADDFTIASRLPNSFNPVFPMGESRAVWSRQGELIVVINDFLERYYRGETERTQSRFQGELELLRQLTQQSKVGATNG</sequence>
<dbReference type="RefSeq" id="WP_139190944.1">
    <property type="nucleotide sequence ID" value="NZ_FMZZ01000013.1"/>
</dbReference>
<dbReference type="AlphaFoldDB" id="A0A1G6VYM5"/>
<keyword evidence="1" id="KW-0812">Transmembrane</keyword>
<evidence type="ECO:0000256" key="1">
    <source>
        <dbReference type="SAM" id="Phobius"/>
    </source>
</evidence>
<dbReference type="Proteomes" id="UP000199501">
    <property type="component" value="Unassembled WGS sequence"/>
</dbReference>
<feature type="transmembrane region" description="Helical" evidence="1">
    <location>
        <begin position="16"/>
        <end position="35"/>
    </location>
</feature>